<evidence type="ECO:0000313" key="2">
    <source>
        <dbReference type="EMBL" id="OUC78601.1"/>
    </source>
</evidence>
<dbReference type="AlphaFoldDB" id="A0A243QA08"/>
<dbReference type="Pfam" id="PF10824">
    <property type="entry name" value="T7SS_ESX_EspC"/>
    <property type="match status" value="1"/>
</dbReference>
<sequence length="124" mass="12862">MSPSSPLPDPVPARPGLPADTRMSVDSSALHDFSDAHRTNARALDGASGSDDAAVVDLAITFGLIGIEFLAAVVEFLDLHRQGLAAAARREERVGVTTSSAAASYADCDCAAAHRVMARSELTL</sequence>
<dbReference type="Proteomes" id="UP000194632">
    <property type="component" value="Unassembled WGS sequence"/>
</dbReference>
<dbReference type="InterPro" id="IPR022536">
    <property type="entry name" value="EspC"/>
</dbReference>
<dbReference type="GO" id="GO:0009306">
    <property type="term" value="P:protein secretion"/>
    <property type="evidence" value="ECO:0007669"/>
    <property type="project" value="InterPro"/>
</dbReference>
<name>A0A243QA08_9ACTN</name>
<proteinExistence type="predicted"/>
<dbReference type="EMBL" id="NGFO01000012">
    <property type="protein sequence ID" value="OUC78601.1"/>
    <property type="molecule type" value="Genomic_DNA"/>
</dbReference>
<organism evidence="2 3">
    <name type="scientific">Gordonia lacunae</name>
    <dbReference type="NCBI Taxonomy" id="417102"/>
    <lineage>
        <taxon>Bacteria</taxon>
        <taxon>Bacillati</taxon>
        <taxon>Actinomycetota</taxon>
        <taxon>Actinomycetes</taxon>
        <taxon>Mycobacteriales</taxon>
        <taxon>Gordoniaceae</taxon>
        <taxon>Gordonia</taxon>
    </lineage>
</organism>
<feature type="compositionally biased region" description="Pro residues" evidence="1">
    <location>
        <begin position="1"/>
        <end position="15"/>
    </location>
</feature>
<reference evidence="2 3" key="1">
    <citation type="submission" date="2017-05" db="EMBL/GenBank/DDBJ databases">
        <title>Biotechnological potential of actinobacteria isolated from South African environments.</title>
        <authorList>
            <person name="Le Roes-Hill M."/>
            <person name="Prins A."/>
            <person name="Durrell K.A."/>
        </authorList>
    </citation>
    <scope>NUCLEOTIDE SEQUENCE [LARGE SCALE GENOMIC DNA]</scope>
    <source>
        <strain evidence="2">BS2</strain>
    </source>
</reference>
<evidence type="ECO:0000313" key="3">
    <source>
        <dbReference type="Proteomes" id="UP000194632"/>
    </source>
</evidence>
<evidence type="ECO:0000256" key="1">
    <source>
        <dbReference type="SAM" id="MobiDB-lite"/>
    </source>
</evidence>
<keyword evidence="3" id="KW-1185">Reference proteome</keyword>
<dbReference type="OrthoDB" id="4381103at2"/>
<accession>A0A243QA08</accession>
<gene>
    <name evidence="2" type="ORF">CA982_12435</name>
</gene>
<dbReference type="STRING" id="417102.CA982_12435"/>
<comment type="caution">
    <text evidence="2">The sequence shown here is derived from an EMBL/GenBank/DDBJ whole genome shotgun (WGS) entry which is preliminary data.</text>
</comment>
<feature type="region of interest" description="Disordered" evidence="1">
    <location>
        <begin position="1"/>
        <end position="24"/>
    </location>
</feature>
<protein>
    <submittedName>
        <fullName evidence="2">ESX-1 secretion-associated protein</fullName>
    </submittedName>
</protein>